<evidence type="ECO:0000313" key="1">
    <source>
        <dbReference type="EMBL" id="RNA42428.1"/>
    </source>
</evidence>
<evidence type="ECO:0000313" key="2">
    <source>
        <dbReference type="Proteomes" id="UP000276133"/>
    </source>
</evidence>
<proteinExistence type="predicted"/>
<keyword evidence="2" id="KW-1185">Reference proteome</keyword>
<dbReference type="EMBL" id="REGN01000367">
    <property type="protein sequence ID" value="RNA42428.1"/>
    <property type="molecule type" value="Genomic_DNA"/>
</dbReference>
<sequence>MKAYIIIYKTLQLFVVYIKRSGLVIIQKMGCGKSRCCQPKQECCIPVVPVNPCQQYGSPYGGVPMGVSPYGGAPMGMPPFGGLPY</sequence>
<dbReference type="Proteomes" id="UP000276133">
    <property type="component" value="Unassembled WGS sequence"/>
</dbReference>
<organism evidence="1 2">
    <name type="scientific">Brachionus plicatilis</name>
    <name type="common">Marine rotifer</name>
    <name type="synonym">Brachionus muelleri</name>
    <dbReference type="NCBI Taxonomy" id="10195"/>
    <lineage>
        <taxon>Eukaryota</taxon>
        <taxon>Metazoa</taxon>
        <taxon>Spiralia</taxon>
        <taxon>Gnathifera</taxon>
        <taxon>Rotifera</taxon>
        <taxon>Eurotatoria</taxon>
        <taxon>Monogononta</taxon>
        <taxon>Pseudotrocha</taxon>
        <taxon>Ploima</taxon>
        <taxon>Brachionidae</taxon>
        <taxon>Brachionus</taxon>
    </lineage>
</organism>
<reference evidence="1 2" key="1">
    <citation type="journal article" date="2018" name="Sci. Rep.">
        <title>Genomic signatures of local adaptation to the degree of environmental predictability in rotifers.</title>
        <authorList>
            <person name="Franch-Gras L."/>
            <person name="Hahn C."/>
            <person name="Garcia-Roger E.M."/>
            <person name="Carmona M.J."/>
            <person name="Serra M."/>
            <person name="Gomez A."/>
        </authorList>
    </citation>
    <scope>NUCLEOTIDE SEQUENCE [LARGE SCALE GENOMIC DNA]</scope>
    <source>
        <strain evidence="1">HYR1</strain>
    </source>
</reference>
<dbReference type="AlphaFoldDB" id="A0A3M7T3M1"/>
<accession>A0A3M7T3M1</accession>
<comment type="caution">
    <text evidence="1">The sequence shown here is derived from an EMBL/GenBank/DDBJ whole genome shotgun (WGS) entry which is preliminary data.</text>
</comment>
<gene>
    <name evidence="1" type="ORF">BpHYR1_008065</name>
</gene>
<name>A0A3M7T3M1_BRAPC</name>
<protein>
    <submittedName>
        <fullName evidence="1">Uncharacterized protein</fullName>
    </submittedName>
</protein>